<dbReference type="InterPro" id="IPR004143">
    <property type="entry name" value="BPL_LPL_catalytic"/>
</dbReference>
<dbReference type="PANTHER" id="PTHR12835:SF5">
    <property type="entry name" value="BIOTIN--PROTEIN LIGASE"/>
    <property type="match status" value="1"/>
</dbReference>
<dbReference type="SUPFAM" id="SSF46785">
    <property type="entry name" value="Winged helix' DNA-binding domain"/>
    <property type="match status" value="1"/>
</dbReference>
<evidence type="ECO:0000256" key="1">
    <source>
        <dbReference type="ARBA" id="ARBA00022598"/>
    </source>
</evidence>
<dbReference type="InterPro" id="IPR011991">
    <property type="entry name" value="ArsR-like_HTH"/>
</dbReference>
<dbReference type="CDD" id="cd16442">
    <property type="entry name" value="BPL"/>
    <property type="match status" value="1"/>
</dbReference>
<reference evidence="5 6" key="1">
    <citation type="submission" date="2016-10" db="EMBL/GenBank/DDBJ databases">
        <authorList>
            <person name="de Groot N.N."/>
        </authorList>
    </citation>
    <scope>NUCLEOTIDE SEQUENCE [LARGE SCALE GENOMIC DNA]</scope>
    <source>
        <strain evidence="5 6">CGMCC 1.6502</strain>
    </source>
</reference>
<evidence type="ECO:0000256" key="2">
    <source>
        <dbReference type="ARBA" id="ARBA00023125"/>
    </source>
</evidence>
<comment type="caution">
    <text evidence="3">Lacks conserved residue(s) required for the propagation of feature annotation.</text>
</comment>
<dbReference type="InterPro" id="IPR030855">
    <property type="entry name" value="Bifunct_BirA"/>
</dbReference>
<dbReference type="HAMAP" id="MF_00978">
    <property type="entry name" value="Bifunct_BirA"/>
    <property type="match status" value="1"/>
</dbReference>
<dbReference type="Gene3D" id="3.30.930.10">
    <property type="entry name" value="Bira Bifunctional Protein, Domain 2"/>
    <property type="match status" value="1"/>
</dbReference>
<dbReference type="Proteomes" id="UP000198694">
    <property type="component" value="Unassembled WGS sequence"/>
</dbReference>
<dbReference type="EC" id="6.3.4.15" evidence="3"/>
<dbReference type="NCBIfam" id="TIGR00121">
    <property type="entry name" value="birA_ligase"/>
    <property type="match status" value="1"/>
</dbReference>
<name>A0A1G8VP12_9BACI</name>
<keyword evidence="3" id="KW-0547">Nucleotide-binding</keyword>
<keyword evidence="3" id="KW-0067">ATP-binding</keyword>
<dbReference type="CDD" id="cd00090">
    <property type="entry name" value="HTH_ARSR"/>
    <property type="match status" value="1"/>
</dbReference>
<feature type="DNA-binding region" description="H-T-H motif" evidence="3">
    <location>
        <begin position="22"/>
        <end position="41"/>
    </location>
</feature>
<dbReference type="InterPro" id="IPR013196">
    <property type="entry name" value="HTH_11"/>
</dbReference>
<proteinExistence type="inferred from homology"/>
<keyword evidence="2 3" id="KW-0238">DNA-binding</keyword>
<dbReference type="GO" id="GO:0003677">
    <property type="term" value="F:DNA binding"/>
    <property type="evidence" value="ECO:0007669"/>
    <property type="project" value="UniProtKB-UniRule"/>
</dbReference>
<gene>
    <name evidence="3" type="primary">birA</name>
    <name evidence="5" type="ORF">SAMN05216243_0252</name>
</gene>
<dbReference type="PANTHER" id="PTHR12835">
    <property type="entry name" value="BIOTIN PROTEIN LIGASE"/>
    <property type="match status" value="1"/>
</dbReference>
<dbReference type="EMBL" id="FNFL01000001">
    <property type="protein sequence ID" value="SDJ67808.1"/>
    <property type="molecule type" value="Genomic_DNA"/>
</dbReference>
<protein>
    <recommendedName>
        <fullName evidence="3">Bifunctional ligase/repressor BirA</fullName>
    </recommendedName>
    <alternativeName>
        <fullName evidence="3">Biotin--[acetyl-CoA-carboxylase] ligase</fullName>
        <ecNumber evidence="3">6.3.4.15</ecNumber>
    </alternativeName>
    <alternativeName>
        <fullName evidence="3">Biotin--protein ligase</fullName>
    </alternativeName>
    <alternativeName>
        <fullName evidence="3">Biotin-[acetyl-CoA carboxylase] synthetase</fullName>
    </alternativeName>
</protein>
<accession>A0A1G8VP12</accession>
<keyword evidence="3" id="KW-0678">Repressor</keyword>
<dbReference type="GO" id="GO:0016740">
    <property type="term" value="F:transferase activity"/>
    <property type="evidence" value="ECO:0007669"/>
    <property type="project" value="UniProtKB-ARBA"/>
</dbReference>
<keyword evidence="1 3" id="KW-0436">Ligase</keyword>
<dbReference type="InterPro" id="IPR036390">
    <property type="entry name" value="WH_DNA-bd_sf"/>
</dbReference>
<dbReference type="GO" id="GO:0009249">
    <property type="term" value="P:protein lipoylation"/>
    <property type="evidence" value="ECO:0007669"/>
    <property type="project" value="UniProtKB-ARBA"/>
</dbReference>
<comment type="similarity">
    <text evidence="3">Belongs to the biotin--protein ligase family.</text>
</comment>
<evidence type="ECO:0000313" key="5">
    <source>
        <dbReference type="EMBL" id="SDJ67808.1"/>
    </source>
</evidence>
<comment type="catalytic activity">
    <reaction evidence="3">
        <text>biotin + L-lysyl-[protein] + ATP = N(6)-biotinyl-L-lysyl-[protein] + AMP + diphosphate + H(+)</text>
        <dbReference type="Rhea" id="RHEA:11756"/>
        <dbReference type="Rhea" id="RHEA-COMP:9752"/>
        <dbReference type="Rhea" id="RHEA-COMP:10505"/>
        <dbReference type="ChEBI" id="CHEBI:15378"/>
        <dbReference type="ChEBI" id="CHEBI:29969"/>
        <dbReference type="ChEBI" id="CHEBI:30616"/>
        <dbReference type="ChEBI" id="CHEBI:33019"/>
        <dbReference type="ChEBI" id="CHEBI:57586"/>
        <dbReference type="ChEBI" id="CHEBI:83144"/>
        <dbReference type="ChEBI" id="CHEBI:456215"/>
        <dbReference type="EC" id="6.3.4.15"/>
    </reaction>
</comment>
<dbReference type="InterPro" id="IPR004408">
    <property type="entry name" value="Biotin_CoA_COase_ligase"/>
</dbReference>
<dbReference type="InterPro" id="IPR036388">
    <property type="entry name" value="WH-like_DNA-bd_sf"/>
</dbReference>
<keyword evidence="3" id="KW-0092">Biotin</keyword>
<dbReference type="GO" id="GO:0005524">
    <property type="term" value="F:ATP binding"/>
    <property type="evidence" value="ECO:0007669"/>
    <property type="project" value="UniProtKB-UniRule"/>
</dbReference>
<keyword evidence="6" id="KW-1185">Reference proteome</keyword>
<organism evidence="5 6">
    <name type="scientific">Sediminibacillus albus</name>
    <dbReference type="NCBI Taxonomy" id="407036"/>
    <lineage>
        <taxon>Bacteria</taxon>
        <taxon>Bacillati</taxon>
        <taxon>Bacillota</taxon>
        <taxon>Bacilli</taxon>
        <taxon>Bacillales</taxon>
        <taxon>Bacillaceae</taxon>
        <taxon>Sediminibacillus</taxon>
    </lineage>
</organism>
<dbReference type="OrthoDB" id="9807064at2"/>
<keyword evidence="3" id="KW-0805">Transcription regulation</keyword>
<sequence>MSTTRNQLIELLENNQQEYISGQQLCERLNISRTAVWKHMKELEKDGYRIVAVPKRGYRIIEFPDKLSKNTLQWGLQTSWLGRNIVHYPEISSTQKIGHQLALEGAAEGTVIIADQQTEGKGRMGRKWHSAKNEGIWMSIILRPQIIPQLAPQITLMTAVILAKAIETVTEVSPAIKWPNDIFINNRKTAGILTEMQAEQDEIQYIVLGIGINVNQSRDNLPEDIQKIATSIKQESGKQWRLVPLIQEIFIQFEQKYETFLQKGFTDIKEEWEMYGYKIGEQVRISSNKLTYPAKLIGLETDGALKVQKQDGSTESIYSAEILW</sequence>
<dbReference type="PROSITE" id="PS51733">
    <property type="entry name" value="BPL_LPL_CATALYTIC"/>
    <property type="match status" value="1"/>
</dbReference>
<dbReference type="STRING" id="407036.SAMN05216243_0252"/>
<dbReference type="GO" id="GO:0005737">
    <property type="term" value="C:cytoplasm"/>
    <property type="evidence" value="ECO:0007669"/>
    <property type="project" value="TreeGrafter"/>
</dbReference>
<feature type="binding site" evidence="3">
    <location>
        <position position="117"/>
    </location>
    <ligand>
        <name>biotin</name>
        <dbReference type="ChEBI" id="CHEBI:57586"/>
    </ligand>
</feature>
<keyword evidence="3" id="KW-0804">Transcription</keyword>
<dbReference type="SUPFAM" id="SSF55681">
    <property type="entry name" value="Class II aaRS and biotin synthetases"/>
    <property type="match status" value="1"/>
</dbReference>
<dbReference type="GO" id="GO:0006355">
    <property type="term" value="P:regulation of DNA-templated transcription"/>
    <property type="evidence" value="ECO:0007669"/>
    <property type="project" value="UniProtKB-UniRule"/>
</dbReference>
<comment type="function">
    <text evidence="3">Acts both as a biotin--[acetyl-CoA-carboxylase] ligase and a repressor.</text>
</comment>
<evidence type="ECO:0000313" key="6">
    <source>
        <dbReference type="Proteomes" id="UP000198694"/>
    </source>
</evidence>
<evidence type="ECO:0000259" key="4">
    <source>
        <dbReference type="PROSITE" id="PS51733"/>
    </source>
</evidence>
<dbReference type="Pfam" id="PF03099">
    <property type="entry name" value="BPL_LplA_LipB"/>
    <property type="match status" value="1"/>
</dbReference>
<evidence type="ECO:0000256" key="3">
    <source>
        <dbReference type="HAMAP-Rule" id="MF_00978"/>
    </source>
</evidence>
<dbReference type="RefSeq" id="WP_093210387.1">
    <property type="nucleotide sequence ID" value="NZ_FNFL01000001.1"/>
</dbReference>
<dbReference type="Gene3D" id="1.10.10.10">
    <property type="entry name" value="Winged helix-like DNA-binding domain superfamily/Winged helix DNA-binding domain"/>
    <property type="match status" value="1"/>
</dbReference>
<dbReference type="Pfam" id="PF08279">
    <property type="entry name" value="HTH_11"/>
    <property type="match status" value="1"/>
</dbReference>
<feature type="domain" description="BPL/LPL catalytic" evidence="4">
    <location>
        <begin position="73"/>
        <end position="265"/>
    </location>
</feature>
<dbReference type="GO" id="GO:0004077">
    <property type="term" value="F:biotin--[biotin carboxyl-carrier protein] ligase activity"/>
    <property type="evidence" value="ECO:0007669"/>
    <property type="project" value="UniProtKB-UniRule"/>
</dbReference>
<dbReference type="AlphaFoldDB" id="A0A1G8VP12"/>
<dbReference type="InterPro" id="IPR045864">
    <property type="entry name" value="aa-tRNA-synth_II/BPL/LPL"/>
</dbReference>
<feature type="binding site" evidence="3">
    <location>
        <position position="188"/>
    </location>
    <ligand>
        <name>biotin</name>
        <dbReference type="ChEBI" id="CHEBI:57586"/>
    </ligand>
</feature>